<dbReference type="InterPro" id="IPR036028">
    <property type="entry name" value="SH3-like_dom_sf"/>
</dbReference>
<evidence type="ECO:0008006" key="10">
    <source>
        <dbReference type="Google" id="ProtNLM"/>
    </source>
</evidence>
<dbReference type="GO" id="GO:0097320">
    <property type="term" value="P:plasma membrane tubulation"/>
    <property type="evidence" value="ECO:0007669"/>
    <property type="project" value="TreeGrafter"/>
</dbReference>
<keyword evidence="9" id="KW-1185">Reference proteome</keyword>
<accession>A0A4U5NCJ2</accession>
<dbReference type="SUPFAM" id="SSF103657">
    <property type="entry name" value="BAR/IMD domain-like"/>
    <property type="match status" value="1"/>
</dbReference>
<evidence type="ECO:0000256" key="2">
    <source>
        <dbReference type="ARBA" id="ARBA00022443"/>
    </source>
</evidence>
<dbReference type="FunFam" id="1.20.1270.60:FF:000009">
    <property type="entry name" value="Protein kinase C and casein kinase substrate in neurons 2"/>
    <property type="match status" value="1"/>
</dbReference>
<evidence type="ECO:0000259" key="6">
    <source>
        <dbReference type="PROSITE" id="PS50002"/>
    </source>
</evidence>
<evidence type="ECO:0000256" key="1">
    <source>
        <dbReference type="ARBA" id="ARBA00004184"/>
    </source>
</evidence>
<evidence type="ECO:0000256" key="5">
    <source>
        <dbReference type="SAM" id="MobiDB-lite"/>
    </source>
</evidence>
<evidence type="ECO:0000313" key="8">
    <source>
        <dbReference type="EMBL" id="TKR80518.1"/>
    </source>
</evidence>
<dbReference type="PRINTS" id="PR00452">
    <property type="entry name" value="SH3DOMAIN"/>
</dbReference>
<keyword evidence="2 3" id="KW-0728">SH3 domain</keyword>
<dbReference type="Pfam" id="PF14604">
    <property type="entry name" value="SH3_9"/>
    <property type="match status" value="1"/>
</dbReference>
<dbReference type="STRING" id="34508.A0A4U5NCJ2"/>
<keyword evidence="4" id="KW-0175">Coiled coil</keyword>
<dbReference type="SUPFAM" id="SSF50044">
    <property type="entry name" value="SH3-domain"/>
    <property type="match status" value="1"/>
</dbReference>
<dbReference type="PROSITE" id="PS51741">
    <property type="entry name" value="F_BAR"/>
    <property type="match status" value="1"/>
</dbReference>
<evidence type="ECO:0000313" key="9">
    <source>
        <dbReference type="Proteomes" id="UP000298663"/>
    </source>
</evidence>
<reference evidence="8 9" key="2">
    <citation type="journal article" date="2019" name="G3 (Bethesda)">
        <title>Hybrid Assembly of the Genome of the Entomopathogenic Nematode Steinernema carpocapsae Identifies the X-Chromosome.</title>
        <authorList>
            <person name="Serra L."/>
            <person name="Macchietto M."/>
            <person name="Macias-Munoz A."/>
            <person name="McGill C.J."/>
            <person name="Rodriguez I.M."/>
            <person name="Rodriguez B."/>
            <person name="Murad R."/>
            <person name="Mortazavi A."/>
        </authorList>
    </citation>
    <scope>NUCLEOTIDE SEQUENCE [LARGE SCALE GENOMIC DNA]</scope>
    <source>
        <strain evidence="8 9">ALL</strain>
    </source>
</reference>
<sequence>MSVSNIATTENAGFWEIGAYKANVKRLKDGLDQLDDFTRMIKERSEIELKYGRSLQAWNQKWSAHVDKTVPSGVIKCRWTDVLAEGHELARVHLDVKDRLNDEITKTVALFKKENHHPSAFRAPKELRDVEEAFEKAQRQWKKLYEKVESARKAYHGACKTEKSAYVQLVNSQSDTSISVDAAEKFRERHDKSKEESHRLKTIYETHLKEITNYNTVYVENMTFVFEKCQQTEMKRMKFVMEMMGGMQKVLIDLISASRLTGLHEKLQTRFANTGDPAFQADLKEWSRTYGVDAPTRWLEFEEYTPEMRNIGSTRKNSQKDVSGVILTRQILKSEDGRVLAIKGASSCDNILRESNASFSEASGLKRFSVIGDYGSETPVSKTRNQRHSPVNPLEDPFPMPTPERPSDPSASRMSGPPSVANTESSDSVKYGEFTSRGQAKVLYDYTPIEEDEIELEKGESIEVLSEPDQLGWCYGRKNGQTGLFPASYVQPVLSES</sequence>
<dbReference type="PROSITE" id="PS50002">
    <property type="entry name" value="SH3"/>
    <property type="match status" value="1"/>
</dbReference>
<dbReference type="Gene3D" id="1.20.1270.60">
    <property type="entry name" value="Arfaptin homology (AH) domain/BAR domain"/>
    <property type="match status" value="1"/>
</dbReference>
<organism evidence="8 9">
    <name type="scientific">Steinernema carpocapsae</name>
    <name type="common">Entomopathogenic nematode</name>
    <dbReference type="NCBI Taxonomy" id="34508"/>
    <lineage>
        <taxon>Eukaryota</taxon>
        <taxon>Metazoa</taxon>
        <taxon>Ecdysozoa</taxon>
        <taxon>Nematoda</taxon>
        <taxon>Chromadorea</taxon>
        <taxon>Rhabditida</taxon>
        <taxon>Tylenchina</taxon>
        <taxon>Panagrolaimomorpha</taxon>
        <taxon>Strongyloidoidea</taxon>
        <taxon>Steinernematidae</taxon>
        <taxon>Steinernema</taxon>
    </lineage>
</organism>
<evidence type="ECO:0000259" key="7">
    <source>
        <dbReference type="PROSITE" id="PS51741"/>
    </source>
</evidence>
<dbReference type="AlphaFoldDB" id="A0A4U5NCJ2"/>
<dbReference type="Proteomes" id="UP000298663">
    <property type="component" value="Unassembled WGS sequence"/>
</dbReference>
<reference evidence="8 9" key="1">
    <citation type="journal article" date="2015" name="Genome Biol.">
        <title>Comparative genomics of Steinernema reveals deeply conserved gene regulatory networks.</title>
        <authorList>
            <person name="Dillman A.R."/>
            <person name="Macchietto M."/>
            <person name="Porter C.F."/>
            <person name="Rogers A."/>
            <person name="Williams B."/>
            <person name="Antoshechkin I."/>
            <person name="Lee M.M."/>
            <person name="Goodwin Z."/>
            <person name="Lu X."/>
            <person name="Lewis E.E."/>
            <person name="Goodrich-Blair H."/>
            <person name="Stock S.P."/>
            <person name="Adams B.J."/>
            <person name="Sternberg P.W."/>
            <person name="Mortazavi A."/>
        </authorList>
    </citation>
    <scope>NUCLEOTIDE SEQUENCE [LARGE SCALE GENOMIC DNA]</scope>
    <source>
        <strain evidence="8 9">ALL</strain>
    </source>
</reference>
<dbReference type="OrthoDB" id="10255128at2759"/>
<feature type="domain" description="SH3" evidence="6">
    <location>
        <begin position="435"/>
        <end position="495"/>
    </location>
</feature>
<protein>
    <recommendedName>
        <fullName evidence="10">SH3 domain-containing protein</fullName>
    </recommendedName>
</protein>
<dbReference type="GO" id="GO:0030100">
    <property type="term" value="P:regulation of endocytosis"/>
    <property type="evidence" value="ECO:0007669"/>
    <property type="project" value="TreeGrafter"/>
</dbReference>
<dbReference type="EMBL" id="AZBU02000004">
    <property type="protein sequence ID" value="TKR80518.1"/>
    <property type="molecule type" value="Genomic_DNA"/>
</dbReference>
<dbReference type="Pfam" id="PF00611">
    <property type="entry name" value="FCH"/>
    <property type="match status" value="1"/>
</dbReference>
<evidence type="ECO:0000256" key="4">
    <source>
        <dbReference type="PROSITE-ProRule" id="PRU01077"/>
    </source>
</evidence>
<dbReference type="InterPro" id="IPR027267">
    <property type="entry name" value="AH/BAR_dom_sf"/>
</dbReference>
<dbReference type="PANTHER" id="PTHR23065:SF11">
    <property type="entry name" value="SYNDAPIN, ISOFORM C"/>
    <property type="match status" value="1"/>
</dbReference>
<dbReference type="Gene3D" id="2.30.30.40">
    <property type="entry name" value="SH3 Domains"/>
    <property type="match status" value="1"/>
</dbReference>
<feature type="region of interest" description="Disordered" evidence="5">
    <location>
        <begin position="376"/>
        <end position="432"/>
    </location>
</feature>
<dbReference type="PANTHER" id="PTHR23065">
    <property type="entry name" value="PROLINE-SERINE-THREONINE PHOSPHATASE INTERACTING PROTEIN 1"/>
    <property type="match status" value="1"/>
</dbReference>
<comment type="caution">
    <text evidence="8">The sequence shown here is derived from an EMBL/GenBank/DDBJ whole genome shotgun (WGS) entry which is preliminary data.</text>
</comment>
<dbReference type="InterPro" id="IPR031160">
    <property type="entry name" value="F_BAR_dom"/>
</dbReference>
<dbReference type="GO" id="GO:0005768">
    <property type="term" value="C:endosome"/>
    <property type="evidence" value="ECO:0007669"/>
    <property type="project" value="TreeGrafter"/>
</dbReference>
<dbReference type="GO" id="GO:0007010">
    <property type="term" value="P:cytoskeleton organization"/>
    <property type="evidence" value="ECO:0007669"/>
    <property type="project" value="TreeGrafter"/>
</dbReference>
<comment type="subcellular location">
    <subcellularLocation>
        <location evidence="1">Endomembrane system</location>
        <topology evidence="1">Peripheral membrane protein</topology>
    </subcellularLocation>
</comment>
<evidence type="ECO:0000256" key="3">
    <source>
        <dbReference type="PROSITE-ProRule" id="PRU00192"/>
    </source>
</evidence>
<dbReference type="InterPro" id="IPR001060">
    <property type="entry name" value="FCH_dom"/>
</dbReference>
<feature type="domain" description="F-BAR" evidence="7">
    <location>
        <begin position="1"/>
        <end position="279"/>
    </location>
</feature>
<dbReference type="GO" id="GO:0005886">
    <property type="term" value="C:plasma membrane"/>
    <property type="evidence" value="ECO:0007669"/>
    <property type="project" value="TreeGrafter"/>
</dbReference>
<dbReference type="InterPro" id="IPR001452">
    <property type="entry name" value="SH3_domain"/>
</dbReference>
<dbReference type="SMART" id="SM00326">
    <property type="entry name" value="SH3"/>
    <property type="match status" value="1"/>
</dbReference>
<proteinExistence type="predicted"/>
<dbReference type="GO" id="GO:0005543">
    <property type="term" value="F:phospholipid binding"/>
    <property type="evidence" value="ECO:0007669"/>
    <property type="project" value="TreeGrafter"/>
</dbReference>
<name>A0A4U5NCJ2_STECR</name>
<gene>
    <name evidence="8" type="ORF">L596_014581</name>
</gene>
<dbReference type="SMART" id="SM00055">
    <property type="entry name" value="FCH"/>
    <property type="match status" value="1"/>
</dbReference>